<evidence type="ECO:0000313" key="1">
    <source>
        <dbReference type="EMBL" id="GAA3282357.1"/>
    </source>
</evidence>
<evidence type="ECO:0000313" key="2">
    <source>
        <dbReference type="Proteomes" id="UP001501736"/>
    </source>
</evidence>
<sequence>MSRLVVMAHFDVQRRLRAHTLRAVQDYAAAADRVIVVSTSGADEAEAQLPPNVEFVIRENFGYDFYSYKWGLDVAGDLGQYSQILICNDTFVGPTVPVDEIFDSPQARAVDVMGMTYSHHHGGHVQSFFMLVNGFVAGSKAFRRFWKDLEPVSDRMAVIQRYEVGFSRAMAAAGFSLGAYFQPTAEEEALARRRYHWFTTHRLDLQDPSKVIAEVHRFDLDGKPWNPAVAYADRILDDSRLPLLKFDTLRFDPYALGAEDLLAACVEREPERFGEVRDFLEATRENYPVRPGEKNLPVTRQELRRKRIGYLMDEATTATGPGRPARGGAQHA</sequence>
<keyword evidence="2" id="KW-1185">Reference proteome</keyword>
<reference evidence="2" key="1">
    <citation type="journal article" date="2019" name="Int. J. Syst. Evol. Microbiol.">
        <title>The Global Catalogue of Microorganisms (GCM) 10K type strain sequencing project: providing services to taxonomists for standard genome sequencing and annotation.</title>
        <authorList>
            <consortium name="The Broad Institute Genomics Platform"/>
            <consortium name="The Broad Institute Genome Sequencing Center for Infectious Disease"/>
            <person name="Wu L."/>
            <person name="Ma J."/>
        </authorList>
    </citation>
    <scope>NUCLEOTIDE SEQUENCE [LARGE SCALE GENOMIC DNA]</scope>
    <source>
        <strain evidence="2">JCM 11483</strain>
    </source>
</reference>
<accession>A0ABP6RA88</accession>
<dbReference type="RefSeq" id="WP_344718668.1">
    <property type="nucleotide sequence ID" value="NZ_BAAAYG010000003.1"/>
</dbReference>
<dbReference type="InterPro" id="IPR007739">
    <property type="entry name" value="RgpF"/>
</dbReference>
<protein>
    <submittedName>
        <fullName evidence="1">Uncharacterized protein</fullName>
    </submittedName>
</protein>
<dbReference type="Proteomes" id="UP001501736">
    <property type="component" value="Unassembled WGS sequence"/>
</dbReference>
<organism evidence="1 2">
    <name type="scientific">Nesterenkonia halobia</name>
    <dbReference type="NCBI Taxonomy" id="37922"/>
    <lineage>
        <taxon>Bacteria</taxon>
        <taxon>Bacillati</taxon>
        <taxon>Actinomycetota</taxon>
        <taxon>Actinomycetes</taxon>
        <taxon>Micrococcales</taxon>
        <taxon>Micrococcaceae</taxon>
        <taxon>Nesterenkonia</taxon>
    </lineage>
</organism>
<dbReference type="EMBL" id="BAAAYG010000003">
    <property type="protein sequence ID" value="GAA3282357.1"/>
    <property type="molecule type" value="Genomic_DNA"/>
</dbReference>
<proteinExistence type="predicted"/>
<comment type="caution">
    <text evidence="1">The sequence shown here is derived from an EMBL/GenBank/DDBJ whole genome shotgun (WGS) entry which is preliminary data.</text>
</comment>
<dbReference type="Pfam" id="PF05045">
    <property type="entry name" value="RgpF"/>
    <property type="match status" value="1"/>
</dbReference>
<name>A0ABP6RA88_9MICC</name>
<gene>
    <name evidence="1" type="ORF">GCM10020260_09260</name>
</gene>